<evidence type="ECO:0000259" key="2">
    <source>
        <dbReference type="Pfam" id="PF20243"/>
    </source>
</evidence>
<accession>A0A1M6FZ86</accession>
<protein>
    <recommendedName>
        <fullName evidence="2">Copper-binding protein MbnP-like domain-containing protein</fullName>
    </recommendedName>
</protein>
<gene>
    <name evidence="3" type="ORF">SAMN02745146_2051</name>
</gene>
<keyword evidence="4" id="KW-1185">Reference proteome</keyword>
<organism evidence="3 4">
    <name type="scientific">Hymenobacter daecheongensis DSM 21074</name>
    <dbReference type="NCBI Taxonomy" id="1121955"/>
    <lineage>
        <taxon>Bacteria</taxon>
        <taxon>Pseudomonadati</taxon>
        <taxon>Bacteroidota</taxon>
        <taxon>Cytophagia</taxon>
        <taxon>Cytophagales</taxon>
        <taxon>Hymenobacteraceae</taxon>
        <taxon>Hymenobacter</taxon>
    </lineage>
</organism>
<dbReference type="AlphaFoldDB" id="A0A1M6FZ86"/>
<dbReference type="OrthoDB" id="1422031at2"/>
<feature type="domain" description="Copper-binding protein MbnP-like" evidence="2">
    <location>
        <begin position="31"/>
        <end position="225"/>
    </location>
</feature>
<proteinExistence type="predicted"/>
<dbReference type="Pfam" id="PF20243">
    <property type="entry name" value="MbnP"/>
    <property type="match status" value="1"/>
</dbReference>
<dbReference type="RefSeq" id="WP_073108647.1">
    <property type="nucleotide sequence ID" value="NZ_FQYN01000004.1"/>
</dbReference>
<feature type="chain" id="PRO_5012883967" description="Copper-binding protein MbnP-like domain-containing protein" evidence="1">
    <location>
        <begin position="26"/>
        <end position="259"/>
    </location>
</feature>
<dbReference type="PROSITE" id="PS51257">
    <property type="entry name" value="PROKAR_LIPOPROTEIN"/>
    <property type="match status" value="1"/>
</dbReference>
<dbReference type="EMBL" id="FQYN01000004">
    <property type="protein sequence ID" value="SHJ03011.1"/>
    <property type="molecule type" value="Genomic_DNA"/>
</dbReference>
<name>A0A1M6FZ86_9BACT</name>
<evidence type="ECO:0000313" key="3">
    <source>
        <dbReference type="EMBL" id="SHJ03011.1"/>
    </source>
</evidence>
<evidence type="ECO:0000313" key="4">
    <source>
        <dbReference type="Proteomes" id="UP000184418"/>
    </source>
</evidence>
<keyword evidence="1" id="KW-0732">Signal</keyword>
<dbReference type="STRING" id="1121955.SAMN02745146_2051"/>
<reference evidence="3 4" key="1">
    <citation type="submission" date="2016-11" db="EMBL/GenBank/DDBJ databases">
        <authorList>
            <person name="Jaros S."/>
            <person name="Januszkiewicz K."/>
            <person name="Wedrychowicz H."/>
        </authorList>
    </citation>
    <scope>NUCLEOTIDE SEQUENCE [LARGE SCALE GENOMIC DNA]</scope>
    <source>
        <strain evidence="3 4">DSM 21074</strain>
    </source>
</reference>
<sequence length="259" mass="28095">MKIQSVFLALAVLALGLSSCENKKADPVPETGSLSIEMEHVVGSSALKLNSSTTAFDYRTPSDEWFNVTTFRYYVSNIKLRRADGTEYAQPNSYYLVDAAMPATKVLELKDVPAGDYTGLSFLVGVDAPRNTTGAQEGVLAPGDMFWSWKSGYIFLKMEGYSPAAPGSKVLQFHIGGFEDPNNALRTISPALPSGVKLLVRPDHAPEIHMKADLMKLFVGPTTVKFGSFAIPHMPGANAMKIADNYAAGMFEIDHVHAN</sequence>
<dbReference type="Proteomes" id="UP000184418">
    <property type="component" value="Unassembled WGS sequence"/>
</dbReference>
<feature type="signal peptide" evidence="1">
    <location>
        <begin position="1"/>
        <end position="25"/>
    </location>
</feature>
<dbReference type="InterPro" id="IPR046863">
    <property type="entry name" value="MbnP-like_dom"/>
</dbReference>
<evidence type="ECO:0000256" key="1">
    <source>
        <dbReference type="SAM" id="SignalP"/>
    </source>
</evidence>